<keyword evidence="1" id="KW-0472">Membrane</keyword>
<sequence>MLSHQWLIHAVVALLTALILIYNLRPQGLFKLLVFGLIGLLIVGCIDFLHSIVAYLLPFELGALIISSLLNSFMLFCCFGWLFDYDYHAMVTLLKSRIGYDSAKP</sequence>
<evidence type="ECO:0000313" key="3">
    <source>
        <dbReference type="Proteomes" id="UP000050277"/>
    </source>
</evidence>
<keyword evidence="3" id="KW-1185">Reference proteome</keyword>
<reference evidence="2 3" key="1">
    <citation type="submission" date="2015-07" db="EMBL/GenBank/DDBJ databases">
        <title>Whole genome sequence of Herpetosiphon geysericola DSM 7119.</title>
        <authorList>
            <person name="Hemp J."/>
            <person name="Ward L.M."/>
            <person name="Pace L.A."/>
            <person name="Fischer W.W."/>
        </authorList>
    </citation>
    <scope>NUCLEOTIDE SEQUENCE [LARGE SCALE GENOMIC DNA]</scope>
    <source>
        <strain evidence="2 3">DSM 7119</strain>
    </source>
</reference>
<dbReference type="EMBL" id="LGKP01000015">
    <property type="protein sequence ID" value="KPL88960.1"/>
    <property type="molecule type" value="Genomic_DNA"/>
</dbReference>
<feature type="transmembrane region" description="Helical" evidence="1">
    <location>
        <begin position="63"/>
        <end position="83"/>
    </location>
</feature>
<keyword evidence="1" id="KW-0812">Transmembrane</keyword>
<proteinExistence type="predicted"/>
<feature type="transmembrane region" description="Helical" evidence="1">
    <location>
        <begin position="6"/>
        <end position="25"/>
    </location>
</feature>
<evidence type="ECO:0000256" key="1">
    <source>
        <dbReference type="SAM" id="Phobius"/>
    </source>
</evidence>
<evidence type="ECO:0000313" key="2">
    <source>
        <dbReference type="EMBL" id="KPL88960.1"/>
    </source>
</evidence>
<dbReference type="Proteomes" id="UP000050277">
    <property type="component" value="Unassembled WGS sequence"/>
</dbReference>
<feature type="transmembrane region" description="Helical" evidence="1">
    <location>
        <begin position="32"/>
        <end position="57"/>
    </location>
</feature>
<comment type="caution">
    <text evidence="2">The sequence shown here is derived from an EMBL/GenBank/DDBJ whole genome shotgun (WGS) entry which is preliminary data.</text>
</comment>
<dbReference type="RefSeq" id="WP_054534279.1">
    <property type="nucleotide sequence ID" value="NZ_LGKP01000015.1"/>
</dbReference>
<name>A0A0P6YF84_9CHLR</name>
<protein>
    <submittedName>
        <fullName evidence="2">Uncharacterized protein</fullName>
    </submittedName>
</protein>
<dbReference type="AlphaFoldDB" id="A0A0P6YF84"/>
<dbReference type="STRING" id="70996.SE18_09890"/>
<organism evidence="2 3">
    <name type="scientific">Herpetosiphon geysericola</name>
    <dbReference type="NCBI Taxonomy" id="70996"/>
    <lineage>
        <taxon>Bacteria</taxon>
        <taxon>Bacillati</taxon>
        <taxon>Chloroflexota</taxon>
        <taxon>Chloroflexia</taxon>
        <taxon>Herpetosiphonales</taxon>
        <taxon>Herpetosiphonaceae</taxon>
        <taxon>Herpetosiphon</taxon>
    </lineage>
</organism>
<accession>A0A0P6YF84</accession>
<gene>
    <name evidence="2" type="ORF">SE18_09890</name>
</gene>
<keyword evidence="1" id="KW-1133">Transmembrane helix</keyword>